<comment type="caution">
    <text evidence="1">The sequence shown here is derived from an EMBL/GenBank/DDBJ whole genome shotgun (WGS) entry which is preliminary data.</text>
</comment>
<name>A0A9Q0QH85_SALPP</name>
<evidence type="ECO:0000313" key="2">
    <source>
        <dbReference type="Proteomes" id="UP001151532"/>
    </source>
</evidence>
<sequence>MEEIEIDDDVEEQLNEDGEDDVIDAHIEENVENDIEAQCGANSKDEHFEPSSVCLAKMVQSYMEESNDKPFRGRHRCNCFNGNGNDNSDDEFDVFGCGFGESMGIAPSGDACDFLKSLIP</sequence>
<dbReference type="EMBL" id="JAPFFK010000016">
    <property type="protein sequence ID" value="KAJ6706281.1"/>
    <property type="molecule type" value="Genomic_DNA"/>
</dbReference>
<keyword evidence="2" id="KW-1185">Reference proteome</keyword>
<dbReference type="AlphaFoldDB" id="A0A9Q0QH85"/>
<proteinExistence type="predicted"/>
<evidence type="ECO:0000313" key="1">
    <source>
        <dbReference type="EMBL" id="KAJ6706281.1"/>
    </source>
</evidence>
<reference evidence="1" key="1">
    <citation type="submission" date="2022-11" db="EMBL/GenBank/DDBJ databases">
        <authorList>
            <person name="Hyden B.L."/>
            <person name="Feng K."/>
            <person name="Yates T."/>
            <person name="Jawdy S."/>
            <person name="Smart L.B."/>
            <person name="Muchero W."/>
        </authorList>
    </citation>
    <scope>NUCLEOTIDE SEQUENCE</scope>
    <source>
        <tissue evidence="1">Shoot tip</tissue>
    </source>
</reference>
<reference evidence="1" key="2">
    <citation type="journal article" date="2023" name="Int. J. Mol. Sci.">
        <title>De Novo Assembly and Annotation of 11 Diverse Shrub Willow (Salix) Genomes Reveals Novel Gene Organization in Sex-Linked Regions.</title>
        <authorList>
            <person name="Hyden B."/>
            <person name="Feng K."/>
            <person name="Yates T.B."/>
            <person name="Jawdy S."/>
            <person name="Cereghino C."/>
            <person name="Smart L.B."/>
            <person name="Muchero W."/>
        </authorList>
    </citation>
    <scope>NUCLEOTIDE SEQUENCE</scope>
    <source>
        <tissue evidence="1">Shoot tip</tissue>
    </source>
</reference>
<dbReference type="OrthoDB" id="1936418at2759"/>
<accession>A0A9Q0QH85</accession>
<organism evidence="1 2">
    <name type="scientific">Salix purpurea</name>
    <name type="common">Purple osier willow</name>
    <dbReference type="NCBI Taxonomy" id="77065"/>
    <lineage>
        <taxon>Eukaryota</taxon>
        <taxon>Viridiplantae</taxon>
        <taxon>Streptophyta</taxon>
        <taxon>Embryophyta</taxon>
        <taxon>Tracheophyta</taxon>
        <taxon>Spermatophyta</taxon>
        <taxon>Magnoliopsida</taxon>
        <taxon>eudicotyledons</taxon>
        <taxon>Gunneridae</taxon>
        <taxon>Pentapetalae</taxon>
        <taxon>rosids</taxon>
        <taxon>fabids</taxon>
        <taxon>Malpighiales</taxon>
        <taxon>Salicaceae</taxon>
        <taxon>Saliceae</taxon>
        <taxon>Salix</taxon>
    </lineage>
</organism>
<protein>
    <submittedName>
        <fullName evidence="1">Uncharacterized protein</fullName>
    </submittedName>
</protein>
<dbReference type="Proteomes" id="UP001151532">
    <property type="component" value="Chromosome 3"/>
</dbReference>
<gene>
    <name evidence="1" type="ORF">OIU79_010847</name>
</gene>